<evidence type="ECO:0000256" key="1">
    <source>
        <dbReference type="ARBA" id="ARBA00022475"/>
    </source>
</evidence>
<evidence type="ECO:0000256" key="3">
    <source>
        <dbReference type="ARBA" id="ARBA00022989"/>
    </source>
</evidence>
<organism evidence="8 9">
    <name type="scientific">Lusitaniella coriacea LEGE 07157</name>
    <dbReference type="NCBI Taxonomy" id="945747"/>
    <lineage>
        <taxon>Bacteria</taxon>
        <taxon>Bacillati</taxon>
        <taxon>Cyanobacteriota</taxon>
        <taxon>Cyanophyceae</taxon>
        <taxon>Spirulinales</taxon>
        <taxon>Lusitaniellaceae</taxon>
        <taxon>Lusitaniella</taxon>
    </lineage>
</organism>
<evidence type="ECO:0000256" key="2">
    <source>
        <dbReference type="ARBA" id="ARBA00022692"/>
    </source>
</evidence>
<keyword evidence="3 6" id="KW-1133">Transmembrane helix</keyword>
<dbReference type="Proteomes" id="UP000654482">
    <property type="component" value="Unassembled WGS sequence"/>
</dbReference>
<keyword evidence="9" id="KW-1185">Reference proteome</keyword>
<protein>
    <submittedName>
        <fullName evidence="8">LapA family protein</fullName>
    </submittedName>
</protein>
<name>A0A8J7E1X0_9CYAN</name>
<evidence type="ECO:0000256" key="4">
    <source>
        <dbReference type="ARBA" id="ARBA00023136"/>
    </source>
</evidence>
<feature type="transmembrane region" description="Helical" evidence="6">
    <location>
        <begin position="42"/>
        <end position="62"/>
    </location>
</feature>
<dbReference type="Pfam" id="PF06305">
    <property type="entry name" value="LapA_dom"/>
    <property type="match status" value="1"/>
</dbReference>
<dbReference type="GO" id="GO:0005886">
    <property type="term" value="C:plasma membrane"/>
    <property type="evidence" value="ECO:0007669"/>
    <property type="project" value="InterPro"/>
</dbReference>
<dbReference type="RefSeq" id="WP_194031928.1">
    <property type="nucleotide sequence ID" value="NZ_JADEWZ010000063.1"/>
</dbReference>
<sequence>MRPLNFLLIFTVCLAIALFSIENVQLSTIRIIPGVELQAPLAIELLLSLGVGAVIAWMFGLWNRLQQQLAYRKVSKEVQDKDKRIEALRQELESYQAQLEEQPAQLLPEVPAEEVAESSQS</sequence>
<feature type="domain" description="Lipopolysaccharide assembly protein A" evidence="7">
    <location>
        <begin position="23"/>
        <end position="85"/>
    </location>
</feature>
<reference evidence="8" key="1">
    <citation type="submission" date="2020-10" db="EMBL/GenBank/DDBJ databases">
        <authorList>
            <person name="Castelo-Branco R."/>
            <person name="Eusebio N."/>
            <person name="Adriana R."/>
            <person name="Vieira A."/>
            <person name="Brugerolle De Fraissinette N."/>
            <person name="Rezende De Castro R."/>
            <person name="Schneider M.P."/>
            <person name="Vasconcelos V."/>
            <person name="Leao P.N."/>
        </authorList>
    </citation>
    <scope>NUCLEOTIDE SEQUENCE</scope>
    <source>
        <strain evidence="8">LEGE 07157</strain>
    </source>
</reference>
<proteinExistence type="predicted"/>
<evidence type="ECO:0000313" key="9">
    <source>
        <dbReference type="Proteomes" id="UP000654482"/>
    </source>
</evidence>
<comment type="caution">
    <text evidence="8">The sequence shown here is derived from an EMBL/GenBank/DDBJ whole genome shotgun (WGS) entry which is preliminary data.</text>
</comment>
<keyword evidence="4 6" id="KW-0472">Membrane</keyword>
<dbReference type="AlphaFoldDB" id="A0A8J7E1X0"/>
<evidence type="ECO:0000313" key="8">
    <source>
        <dbReference type="EMBL" id="MBE9118833.1"/>
    </source>
</evidence>
<evidence type="ECO:0000256" key="5">
    <source>
        <dbReference type="SAM" id="Coils"/>
    </source>
</evidence>
<dbReference type="EMBL" id="JADEWZ010000063">
    <property type="protein sequence ID" value="MBE9118833.1"/>
    <property type="molecule type" value="Genomic_DNA"/>
</dbReference>
<keyword evidence="2 6" id="KW-0812">Transmembrane</keyword>
<dbReference type="InterPro" id="IPR010445">
    <property type="entry name" value="LapA_dom"/>
</dbReference>
<accession>A0A8J7E1X0</accession>
<evidence type="ECO:0000256" key="6">
    <source>
        <dbReference type="SAM" id="Phobius"/>
    </source>
</evidence>
<feature type="coiled-coil region" evidence="5">
    <location>
        <begin position="71"/>
        <end position="105"/>
    </location>
</feature>
<keyword evidence="1" id="KW-1003">Cell membrane</keyword>
<evidence type="ECO:0000259" key="7">
    <source>
        <dbReference type="Pfam" id="PF06305"/>
    </source>
</evidence>
<gene>
    <name evidence="8" type="ORF">IQ249_23365</name>
</gene>
<keyword evidence="5" id="KW-0175">Coiled coil</keyword>